<keyword evidence="1" id="KW-0175">Coiled coil</keyword>
<comment type="caution">
    <text evidence="2">The sequence shown here is derived from an EMBL/GenBank/DDBJ whole genome shotgun (WGS) entry which is preliminary data.</text>
</comment>
<proteinExistence type="predicted"/>
<sequence length="87" mass="10387">MKTPPESFLLFKEELKKLQLEKDRLGKQYEMRIAELNAELCRLKEQISSQQDMLKTTLDYASQLENDLDKFKEEISESKEQRRNGVY</sequence>
<organism evidence="2 3">
    <name type="scientific">Algoriphagus sediminis</name>
    <dbReference type="NCBI Taxonomy" id="3057113"/>
    <lineage>
        <taxon>Bacteria</taxon>
        <taxon>Pseudomonadati</taxon>
        <taxon>Bacteroidota</taxon>
        <taxon>Cytophagia</taxon>
        <taxon>Cytophagales</taxon>
        <taxon>Cyclobacteriaceae</taxon>
        <taxon>Algoriphagus</taxon>
    </lineage>
</organism>
<evidence type="ECO:0000313" key="3">
    <source>
        <dbReference type="Proteomes" id="UP001171916"/>
    </source>
</evidence>
<reference evidence="2" key="1">
    <citation type="submission" date="2023-06" db="EMBL/GenBank/DDBJ databases">
        <title>Robiginitalea aurantiacus sp. nov. and Algoriphagus sediminis sp. nov., isolated from coastal sediment.</title>
        <authorList>
            <person name="Zhou Z.Y."/>
            <person name="An J."/>
            <person name="Jia Y.W."/>
            <person name="Du Z.J."/>
        </authorList>
    </citation>
    <scope>NUCLEOTIDE SEQUENCE</scope>
    <source>
        <strain evidence="2">C2-7</strain>
    </source>
</reference>
<feature type="coiled-coil region" evidence="1">
    <location>
        <begin position="54"/>
        <end position="81"/>
    </location>
</feature>
<accession>A0ABT7Y892</accession>
<dbReference type="Proteomes" id="UP001171916">
    <property type="component" value="Unassembled WGS sequence"/>
</dbReference>
<dbReference type="RefSeq" id="WP_289998304.1">
    <property type="nucleotide sequence ID" value="NZ_JAUEPH010000001.1"/>
</dbReference>
<gene>
    <name evidence="2" type="ORF">QVH07_01245</name>
</gene>
<evidence type="ECO:0000313" key="2">
    <source>
        <dbReference type="EMBL" id="MDN3202747.1"/>
    </source>
</evidence>
<dbReference type="EMBL" id="JAUEPH010000001">
    <property type="protein sequence ID" value="MDN3202747.1"/>
    <property type="molecule type" value="Genomic_DNA"/>
</dbReference>
<evidence type="ECO:0000256" key="1">
    <source>
        <dbReference type="SAM" id="Coils"/>
    </source>
</evidence>
<protein>
    <submittedName>
        <fullName evidence="2">Uncharacterized protein</fullName>
    </submittedName>
</protein>
<name>A0ABT7Y892_9BACT</name>
<keyword evidence="3" id="KW-1185">Reference proteome</keyword>